<comment type="caution">
    <text evidence="1">The sequence shown here is derived from an EMBL/GenBank/DDBJ whole genome shotgun (WGS) entry which is preliminary data.</text>
</comment>
<gene>
    <name evidence="1" type="ORF">E4P82_00915</name>
</gene>
<sequence length="94" mass="10084">MSPLCVSENQAVADVGHLDDIKLASSKMLGAERRAFQAAMALKYCAGSPRQAEAVFGWSRAAVELGLHETRTGIVCVSAHAAFSGDKLWEEKHP</sequence>
<feature type="non-terminal residue" evidence="1">
    <location>
        <position position="94"/>
    </location>
</feature>
<keyword evidence="2" id="KW-1185">Reference proteome</keyword>
<evidence type="ECO:0000313" key="1">
    <source>
        <dbReference type="EMBL" id="NMQ17887.1"/>
    </source>
</evidence>
<protein>
    <submittedName>
        <fullName evidence="1">Transposase</fullName>
    </submittedName>
</protein>
<evidence type="ECO:0000313" key="2">
    <source>
        <dbReference type="Proteomes" id="UP000760480"/>
    </source>
</evidence>
<reference evidence="1 2" key="1">
    <citation type="submission" date="2019-03" db="EMBL/GenBank/DDBJ databases">
        <title>Metabolic reconstructions from genomes of highly enriched 'Candidatus Accumulibacter' and 'Candidatus Competibacter' bioreactor populations.</title>
        <authorList>
            <person name="Annavajhala M.K."/>
            <person name="Welles L."/>
            <person name="Abbas B."/>
            <person name="Sorokin D."/>
            <person name="Park H."/>
            <person name="Van Loosdrecht M."/>
            <person name="Chandran K."/>
        </authorList>
    </citation>
    <scope>NUCLEOTIDE SEQUENCE [LARGE SCALE GENOMIC DNA]</scope>
    <source>
        <strain evidence="1 2">SBR_G</strain>
    </source>
</reference>
<proteinExistence type="predicted"/>
<accession>A0ABX1TEW2</accession>
<dbReference type="EMBL" id="SPMZ01000004">
    <property type="protein sequence ID" value="NMQ17887.1"/>
    <property type="molecule type" value="Genomic_DNA"/>
</dbReference>
<dbReference type="Proteomes" id="UP000760480">
    <property type="component" value="Unassembled WGS sequence"/>
</dbReference>
<name>A0ABX1TEW2_9GAMM</name>
<organism evidence="1 2">
    <name type="scientific">Candidatus Competibacter phosphatis</name>
    <dbReference type="NCBI Taxonomy" id="221280"/>
    <lineage>
        <taxon>Bacteria</taxon>
        <taxon>Pseudomonadati</taxon>
        <taxon>Pseudomonadota</taxon>
        <taxon>Gammaproteobacteria</taxon>
        <taxon>Candidatus Competibacteraceae</taxon>
        <taxon>Candidatus Competibacter</taxon>
    </lineage>
</organism>